<dbReference type="Proteomes" id="UP001159641">
    <property type="component" value="Unassembled WGS sequence"/>
</dbReference>
<gene>
    <name evidence="1" type="ORF">J1605_009420</name>
</gene>
<organism evidence="1 2">
    <name type="scientific">Eschrichtius robustus</name>
    <name type="common">California gray whale</name>
    <name type="synonym">Eschrichtius gibbosus</name>
    <dbReference type="NCBI Taxonomy" id="9764"/>
    <lineage>
        <taxon>Eukaryota</taxon>
        <taxon>Metazoa</taxon>
        <taxon>Chordata</taxon>
        <taxon>Craniata</taxon>
        <taxon>Vertebrata</taxon>
        <taxon>Euteleostomi</taxon>
        <taxon>Mammalia</taxon>
        <taxon>Eutheria</taxon>
        <taxon>Laurasiatheria</taxon>
        <taxon>Artiodactyla</taxon>
        <taxon>Whippomorpha</taxon>
        <taxon>Cetacea</taxon>
        <taxon>Mysticeti</taxon>
        <taxon>Eschrichtiidae</taxon>
        <taxon>Eschrichtius</taxon>
    </lineage>
</organism>
<accession>A0AB34GV25</accession>
<name>A0AB34GV25_ESCRO</name>
<proteinExistence type="predicted"/>
<comment type="caution">
    <text evidence="1">The sequence shown here is derived from an EMBL/GenBank/DDBJ whole genome shotgun (WGS) entry which is preliminary data.</text>
</comment>
<evidence type="ECO:0000313" key="1">
    <source>
        <dbReference type="EMBL" id="KAJ8782812.1"/>
    </source>
</evidence>
<sequence length="156" mass="16582">MEAELCSLRPCGSCSPVQGQCLVRVPRGSSGWTVHRALPLVQNSVPREGLTSPATWLLLPFCSCDSGLITNCTSWPCEEGEKGVSPDFAPASSLCNPCLPKSAHVVTLDPMERVLGRLWPCPTPPAPLLHQAPGRYTIQLGTAAPTGFSPTPLPRP</sequence>
<keyword evidence="2" id="KW-1185">Reference proteome</keyword>
<dbReference type="AlphaFoldDB" id="A0AB34GV25"/>
<protein>
    <submittedName>
        <fullName evidence="1">Uncharacterized protein</fullName>
    </submittedName>
</protein>
<evidence type="ECO:0000313" key="2">
    <source>
        <dbReference type="Proteomes" id="UP001159641"/>
    </source>
</evidence>
<dbReference type="EMBL" id="JAIQCJ010002089">
    <property type="protein sequence ID" value="KAJ8782812.1"/>
    <property type="molecule type" value="Genomic_DNA"/>
</dbReference>
<reference evidence="1 2" key="1">
    <citation type="submission" date="2022-11" db="EMBL/GenBank/DDBJ databases">
        <title>Whole genome sequence of Eschrichtius robustus ER-17-0199.</title>
        <authorList>
            <person name="Bruniche-Olsen A."/>
            <person name="Black A.N."/>
            <person name="Fields C.J."/>
            <person name="Walden K."/>
            <person name="Dewoody J.A."/>
        </authorList>
    </citation>
    <scope>NUCLEOTIDE SEQUENCE [LARGE SCALE GENOMIC DNA]</scope>
    <source>
        <strain evidence="1">ER-17-0199</strain>
        <tissue evidence="1">Blubber</tissue>
    </source>
</reference>